<protein>
    <submittedName>
        <fullName evidence="13">PTS sugar transporter subunit IIB</fullName>
    </submittedName>
</protein>
<dbReference type="GO" id="GO:0016301">
    <property type="term" value="F:kinase activity"/>
    <property type="evidence" value="ECO:0007669"/>
    <property type="project" value="UniProtKB-KW"/>
</dbReference>
<evidence type="ECO:0000256" key="10">
    <source>
        <dbReference type="ARBA" id="ARBA00023136"/>
    </source>
</evidence>
<accession>A0A2V1K385</accession>
<evidence type="ECO:0000259" key="12">
    <source>
        <dbReference type="PROSITE" id="PS51098"/>
    </source>
</evidence>
<organism evidence="13 14">
    <name type="scientific">Ancrocorticia populi</name>
    <dbReference type="NCBI Taxonomy" id="2175228"/>
    <lineage>
        <taxon>Bacteria</taxon>
        <taxon>Bacillati</taxon>
        <taxon>Actinomycetota</taxon>
        <taxon>Actinomycetes</taxon>
        <taxon>Actinomycetales</taxon>
        <taxon>Actinomycetaceae</taxon>
        <taxon>Ancrocorticia</taxon>
    </lineage>
</organism>
<dbReference type="PROSITE" id="PS51098">
    <property type="entry name" value="PTS_EIIB_TYPE_1"/>
    <property type="match status" value="1"/>
</dbReference>
<evidence type="ECO:0000256" key="7">
    <source>
        <dbReference type="ARBA" id="ARBA00022692"/>
    </source>
</evidence>
<reference evidence="14" key="1">
    <citation type="submission" date="2018-05" db="EMBL/GenBank/DDBJ databases">
        <authorList>
            <person name="Li Y."/>
        </authorList>
    </citation>
    <scope>NUCLEOTIDE SEQUENCE [LARGE SCALE GENOMIC DNA]</scope>
    <source>
        <strain evidence="14">sk1b4</strain>
    </source>
</reference>
<comment type="subcellular location">
    <subcellularLocation>
        <location evidence="1">Cell membrane</location>
        <topology evidence="1">Multi-pass membrane protein</topology>
    </subcellularLocation>
</comment>
<evidence type="ECO:0000256" key="3">
    <source>
        <dbReference type="ARBA" id="ARBA00022475"/>
    </source>
</evidence>
<dbReference type="GO" id="GO:0008982">
    <property type="term" value="F:protein-N(PI)-phosphohistidine-sugar phosphotransferase activity"/>
    <property type="evidence" value="ECO:0007669"/>
    <property type="project" value="InterPro"/>
</dbReference>
<name>A0A2V1K385_9ACTO</name>
<evidence type="ECO:0000256" key="9">
    <source>
        <dbReference type="ARBA" id="ARBA00022989"/>
    </source>
</evidence>
<evidence type="ECO:0000313" key="13">
    <source>
        <dbReference type="EMBL" id="PWF25674.1"/>
    </source>
</evidence>
<dbReference type="Proteomes" id="UP000245283">
    <property type="component" value="Unassembled WGS sequence"/>
</dbReference>
<dbReference type="GO" id="GO:1904659">
    <property type="term" value="P:D-glucose transmembrane transport"/>
    <property type="evidence" value="ECO:0007669"/>
    <property type="project" value="TreeGrafter"/>
</dbReference>
<dbReference type="PROSITE" id="PS01035">
    <property type="entry name" value="PTS_EIIB_TYPE_1_CYS"/>
    <property type="match status" value="1"/>
</dbReference>
<evidence type="ECO:0000256" key="5">
    <source>
        <dbReference type="ARBA" id="ARBA00022679"/>
    </source>
</evidence>
<dbReference type="Gene3D" id="3.30.1360.60">
    <property type="entry name" value="Glucose permease domain IIB"/>
    <property type="match status" value="1"/>
</dbReference>
<evidence type="ECO:0000256" key="2">
    <source>
        <dbReference type="ARBA" id="ARBA00022448"/>
    </source>
</evidence>
<keyword evidence="2" id="KW-0813">Transport</keyword>
<dbReference type="PANTHER" id="PTHR30009">
    <property type="entry name" value="CYTOCHROME C-TYPE SYNTHESIS PROTEIN AND PTS TRANSMEMBRANE COMPONENT"/>
    <property type="match status" value="1"/>
</dbReference>
<keyword evidence="9" id="KW-1133">Transmembrane helix</keyword>
<dbReference type="EMBL" id="QETB01000005">
    <property type="protein sequence ID" value="PWF25674.1"/>
    <property type="molecule type" value="Genomic_DNA"/>
</dbReference>
<keyword evidence="3" id="KW-1003">Cell membrane</keyword>
<evidence type="ECO:0000313" key="14">
    <source>
        <dbReference type="Proteomes" id="UP000245283"/>
    </source>
</evidence>
<feature type="domain" description="PTS EIIB type-1" evidence="12">
    <location>
        <begin position="1"/>
        <end position="78"/>
    </location>
</feature>
<keyword evidence="7" id="KW-0812">Transmembrane</keyword>
<dbReference type="SUPFAM" id="SSF55604">
    <property type="entry name" value="Glucose permease domain IIB"/>
    <property type="match status" value="1"/>
</dbReference>
<evidence type="ECO:0000256" key="6">
    <source>
        <dbReference type="ARBA" id="ARBA00022683"/>
    </source>
</evidence>
<dbReference type="InterPro" id="IPR001996">
    <property type="entry name" value="PTS_IIB_1"/>
</dbReference>
<keyword evidence="8" id="KW-0418">Kinase</keyword>
<dbReference type="GO" id="GO:0009401">
    <property type="term" value="P:phosphoenolpyruvate-dependent sugar phosphotransferase system"/>
    <property type="evidence" value="ECO:0007669"/>
    <property type="project" value="UniProtKB-KW"/>
</dbReference>
<keyword evidence="10" id="KW-0472">Membrane</keyword>
<keyword evidence="6" id="KW-0598">Phosphotransferase system</keyword>
<dbReference type="GO" id="GO:0005886">
    <property type="term" value="C:plasma membrane"/>
    <property type="evidence" value="ECO:0007669"/>
    <property type="project" value="UniProtKB-SubCell"/>
</dbReference>
<dbReference type="Pfam" id="PF00367">
    <property type="entry name" value="PTS_EIIB"/>
    <property type="match status" value="1"/>
</dbReference>
<evidence type="ECO:0000256" key="4">
    <source>
        <dbReference type="ARBA" id="ARBA00022597"/>
    </source>
</evidence>
<dbReference type="GO" id="GO:0090564">
    <property type="term" value="F:protein-phosphocysteine-glucose phosphotransferase system transporter activity"/>
    <property type="evidence" value="ECO:0007669"/>
    <property type="project" value="TreeGrafter"/>
</dbReference>
<dbReference type="AlphaFoldDB" id="A0A2V1K385"/>
<dbReference type="RefSeq" id="WP_109094163.1">
    <property type="nucleotide sequence ID" value="NZ_CAMELQ010000043.1"/>
</dbReference>
<keyword evidence="5" id="KW-0808">Transferase</keyword>
<dbReference type="InterPro" id="IPR050429">
    <property type="entry name" value="PTS_Glucose_EIICBA"/>
</dbReference>
<dbReference type="InterPro" id="IPR018113">
    <property type="entry name" value="PTrfase_EIIB_Cys"/>
</dbReference>
<dbReference type="NCBIfam" id="TIGR00826">
    <property type="entry name" value="EIIB_glc"/>
    <property type="match status" value="1"/>
</dbReference>
<dbReference type="FunFam" id="3.30.1360.60:FF:000001">
    <property type="entry name" value="PTS system glucose-specific IIBC component PtsG"/>
    <property type="match status" value="1"/>
</dbReference>
<comment type="caution">
    <text evidence="13">The sequence shown here is derived from an EMBL/GenBank/DDBJ whole genome shotgun (WGS) entry which is preliminary data.</text>
</comment>
<keyword evidence="14" id="KW-1185">Reference proteome</keyword>
<evidence type="ECO:0000256" key="8">
    <source>
        <dbReference type="ARBA" id="ARBA00022777"/>
    </source>
</evidence>
<keyword evidence="4 13" id="KW-0762">Sugar transport</keyword>
<proteinExistence type="predicted"/>
<sequence length="78" mass="8200">MTKAEGILHALGGSDNLKSLEPCITRLRVVVNDPEKVNESGLRESGAFGVVLQGQVVQVVVGPEADDLGEAISELTNE</sequence>
<gene>
    <name evidence="13" type="ORF">DD236_09500</name>
</gene>
<dbReference type="OrthoDB" id="2045873at2"/>
<dbReference type="InterPro" id="IPR036878">
    <property type="entry name" value="Glu_permease_IIB"/>
</dbReference>
<dbReference type="PANTHER" id="PTHR30009:SF20">
    <property type="entry name" value="PTS SYSTEM GLUCOSE-SPECIFIC EIICB COMPONENT-RELATED"/>
    <property type="match status" value="1"/>
</dbReference>
<feature type="active site" description="Phosphocysteine intermediate; for EIIB activity" evidence="11">
    <location>
        <position position="23"/>
    </location>
</feature>
<evidence type="ECO:0000256" key="1">
    <source>
        <dbReference type="ARBA" id="ARBA00004651"/>
    </source>
</evidence>
<evidence type="ECO:0000256" key="11">
    <source>
        <dbReference type="PROSITE-ProRule" id="PRU00421"/>
    </source>
</evidence>